<gene>
    <name evidence="3" type="ORF">GFP_L7_0560</name>
</gene>
<keyword evidence="2" id="KW-0732">Signal</keyword>
<feature type="region of interest" description="Disordered" evidence="1">
    <location>
        <begin position="220"/>
        <end position="275"/>
    </location>
</feature>
<feature type="compositionally biased region" description="Polar residues" evidence="1">
    <location>
        <begin position="241"/>
        <end position="267"/>
    </location>
</feature>
<feature type="signal peptide" evidence="2">
    <location>
        <begin position="1"/>
        <end position="24"/>
    </location>
</feature>
<feature type="compositionally biased region" description="Polar residues" evidence="1">
    <location>
        <begin position="175"/>
        <end position="189"/>
    </location>
</feature>
<feature type="region of interest" description="Disordered" evidence="1">
    <location>
        <begin position="62"/>
        <end position="97"/>
    </location>
</feature>
<feature type="chain" id="PRO_5002860989" evidence="2">
    <location>
        <begin position="25"/>
        <end position="491"/>
    </location>
</feature>
<evidence type="ECO:0000256" key="2">
    <source>
        <dbReference type="SAM" id="SignalP"/>
    </source>
</evidence>
<dbReference type="EMBL" id="EF710644">
    <property type="protein sequence ID" value="ACE75114.1"/>
    <property type="molecule type" value="Genomic_DNA"/>
</dbReference>
<sequence>MLINRTSIAVLVTIIQVLSHGVRSLPTGTKQNQRLKNEVLSTPATETLLPIANETVLAPAKKTSSSFTEETLSPPAPGALSSATEEIPSPPAPGILSSTTEEILLPPAPVILLSPTEETLGSPANGTLLLSTEETISSLSNETLLLTANETLLLPGNETSSVSTNETLSPPAPGTLSSPTEGTLGSPANRTLLLPAEGTISSISNETLLLTANETLLLPGNETSSSATDETVSTRAPLPLSSPTEGTLLSSAYNGTESSPVNQTVSSPAKKPSRLPTIMYGPITQQFGNDYQAAQPAQISGEPATLGGSINYGSTSSQNNNRYLTIAQAGDVYLMVPSINGPLSVSVPGLSMHQNGSTGGLIFDLDNPTEKRMEKFITAFNNFQQSNDRIVSLTSPFLTNHEITPLLEKSAKDDFTRQTKEIEWLSMVALNRITLIEFYKLLSSTYNELKLKLEVTPEELDAAEKVIDDLGHLNKELRKKTQDLVLYVLLN</sequence>
<protein>
    <submittedName>
        <fullName evidence="3">Uncharacterized protein</fullName>
    </submittedName>
</protein>
<organism evidence="3">
    <name type="scientific">Glyptapanteles flavicoxis</name>
    <dbReference type="NCBI Taxonomy" id="463051"/>
    <lineage>
        <taxon>Eukaryota</taxon>
        <taxon>Metazoa</taxon>
        <taxon>Ecdysozoa</taxon>
        <taxon>Arthropoda</taxon>
        <taxon>Hexapoda</taxon>
        <taxon>Insecta</taxon>
        <taxon>Pterygota</taxon>
        <taxon>Neoptera</taxon>
        <taxon>Endopterygota</taxon>
        <taxon>Hymenoptera</taxon>
        <taxon>Apocrita</taxon>
        <taxon>Ichneumonoidea</taxon>
        <taxon>Braconidae</taxon>
        <taxon>Microgastrinae</taxon>
        <taxon>Glyptapanteles</taxon>
    </lineage>
</organism>
<proteinExistence type="predicted"/>
<dbReference type="AlphaFoldDB" id="B7S890"/>
<feature type="region of interest" description="Disordered" evidence="1">
    <location>
        <begin position="156"/>
        <end position="189"/>
    </location>
</feature>
<reference evidence="3" key="1">
    <citation type="submission" date="2007-06" db="EMBL/GenBank/DDBJ databases">
        <title>Bracovirus Evolution: Comparative Genomics of Multiple Viral and Proviral Genomes.</title>
        <authorList>
            <person name="Desjardins C.A."/>
            <person name="Gundersen-Rindal D.E."/>
            <person name="Hostetler J.B."/>
            <person name="Tallon L.J."/>
            <person name="Utterback T.R."/>
            <person name="Fuester R.W."/>
            <person name="Schatz M.C."/>
            <person name="Pedroni M.J."/>
            <person name="Fadrosh D.W."/>
            <person name="Haas B.J."/>
            <person name="Toms B.S."/>
            <person name="Chen D."/>
            <person name="Nene V."/>
        </authorList>
    </citation>
    <scope>NUCLEOTIDE SEQUENCE</scope>
</reference>
<feature type="compositionally biased region" description="Polar residues" evidence="1">
    <location>
        <begin position="62"/>
        <end position="71"/>
    </location>
</feature>
<evidence type="ECO:0000256" key="1">
    <source>
        <dbReference type="SAM" id="MobiDB-lite"/>
    </source>
</evidence>
<feature type="compositionally biased region" description="Polar residues" evidence="1">
    <location>
        <begin position="221"/>
        <end position="234"/>
    </location>
</feature>
<evidence type="ECO:0000313" key="3">
    <source>
        <dbReference type="EMBL" id="ACE75114.1"/>
    </source>
</evidence>
<accession>B7S890</accession>
<name>B7S890_9HYME</name>
<feature type="compositionally biased region" description="Polar residues" evidence="1">
    <location>
        <begin position="157"/>
        <end position="168"/>
    </location>
</feature>